<dbReference type="PANTHER" id="PTHR48111">
    <property type="entry name" value="REGULATOR OF RPOS"/>
    <property type="match status" value="1"/>
</dbReference>
<reference evidence="11 12" key="1">
    <citation type="journal article" date="2021" name="Environ. Microbiol.">
        <title>Genetic insights into the dark matter of the mammalian gut microbiota through targeted genome reconstruction.</title>
        <authorList>
            <person name="Lugli G.A."/>
            <person name="Alessandri G."/>
            <person name="Milani C."/>
            <person name="Viappiani A."/>
            <person name="Fontana F."/>
            <person name="Tarracchini C."/>
            <person name="Mancabelli L."/>
            <person name="Argentini C."/>
            <person name="Ruiz L."/>
            <person name="Margolles A."/>
            <person name="van Sinderen D."/>
            <person name="Turroni F."/>
            <person name="Ventura M."/>
        </authorList>
    </citation>
    <scope>NUCLEOTIDE SEQUENCE [LARGE SCALE GENOMIC DNA]</scope>
    <source>
        <strain evidence="11 12">MA1</strain>
    </source>
</reference>
<keyword evidence="2" id="KW-0902">Two-component regulatory system</keyword>
<feature type="domain" description="OmpR/PhoB-type" evidence="10">
    <location>
        <begin position="160"/>
        <end position="259"/>
    </location>
</feature>
<dbReference type="RefSeq" id="WP_241512918.1">
    <property type="nucleotide sequence ID" value="NZ_JAFEJT020000005.1"/>
</dbReference>
<proteinExistence type="predicted"/>
<dbReference type="Proteomes" id="UP000710815">
    <property type="component" value="Unassembled WGS sequence"/>
</dbReference>
<dbReference type="InterPro" id="IPR001867">
    <property type="entry name" value="OmpR/PhoB-type_DNA-bd"/>
</dbReference>
<keyword evidence="1 7" id="KW-0597">Phosphoprotein</keyword>
<dbReference type="InterPro" id="IPR001789">
    <property type="entry name" value="Sig_transdc_resp-reg_receiver"/>
</dbReference>
<dbReference type="SUPFAM" id="SSF52172">
    <property type="entry name" value="CheY-like"/>
    <property type="match status" value="1"/>
</dbReference>
<protein>
    <recommendedName>
        <fullName evidence="6">DNA-binding response regulator MtrA</fullName>
    </recommendedName>
</protein>
<keyword evidence="5" id="KW-0804">Transcription</keyword>
<dbReference type="Gene3D" id="6.10.250.690">
    <property type="match status" value="1"/>
</dbReference>
<feature type="domain" description="Response regulatory" evidence="9">
    <location>
        <begin position="20"/>
        <end position="133"/>
    </location>
</feature>
<dbReference type="Pfam" id="PF00072">
    <property type="entry name" value="Response_reg"/>
    <property type="match status" value="1"/>
</dbReference>
<keyword evidence="12" id="KW-1185">Reference proteome</keyword>
<evidence type="ECO:0000313" key="12">
    <source>
        <dbReference type="Proteomes" id="UP000710815"/>
    </source>
</evidence>
<evidence type="ECO:0000256" key="7">
    <source>
        <dbReference type="PROSITE-ProRule" id="PRU00169"/>
    </source>
</evidence>
<dbReference type="InterPro" id="IPR047673">
    <property type="entry name" value="MtrA_REC"/>
</dbReference>
<dbReference type="PROSITE" id="PS50110">
    <property type="entry name" value="RESPONSE_REGULATORY"/>
    <property type="match status" value="1"/>
</dbReference>
<dbReference type="Pfam" id="PF00486">
    <property type="entry name" value="Trans_reg_C"/>
    <property type="match status" value="1"/>
</dbReference>
<dbReference type="CDD" id="cd00383">
    <property type="entry name" value="trans_reg_C"/>
    <property type="match status" value="1"/>
</dbReference>
<feature type="DNA-binding region" description="OmpR/PhoB-type" evidence="8">
    <location>
        <begin position="160"/>
        <end position="259"/>
    </location>
</feature>
<dbReference type="EMBL" id="JAFEJT020000005">
    <property type="protein sequence ID" value="MCH9275086.1"/>
    <property type="molecule type" value="Genomic_DNA"/>
</dbReference>
<dbReference type="InterPro" id="IPR039420">
    <property type="entry name" value="WalR-like"/>
</dbReference>
<dbReference type="SMART" id="SM00448">
    <property type="entry name" value="REC"/>
    <property type="match status" value="1"/>
</dbReference>
<dbReference type="NCBIfam" id="NF040689">
    <property type="entry name" value="MtrAB_MtrA"/>
    <property type="match status" value="1"/>
</dbReference>
<evidence type="ECO:0000256" key="6">
    <source>
        <dbReference type="ARBA" id="ARBA00035142"/>
    </source>
</evidence>
<evidence type="ECO:0000256" key="4">
    <source>
        <dbReference type="ARBA" id="ARBA00023125"/>
    </source>
</evidence>
<dbReference type="InterPro" id="IPR016032">
    <property type="entry name" value="Sig_transdc_resp-reg_C-effctor"/>
</dbReference>
<name>A0ABS9VSM2_9BIFI</name>
<comment type="caution">
    <text evidence="11">The sequence shown here is derived from an EMBL/GenBank/DDBJ whole genome shotgun (WGS) entry which is preliminary data.</text>
</comment>
<evidence type="ECO:0000259" key="9">
    <source>
        <dbReference type="PROSITE" id="PS50110"/>
    </source>
</evidence>
<evidence type="ECO:0000256" key="1">
    <source>
        <dbReference type="ARBA" id="ARBA00022553"/>
    </source>
</evidence>
<accession>A0ABS9VSM2</accession>
<sequence length="263" mass="28078">MTQGSDGATATGAGETETRTILIVDDDQALGEMLSIVLENEGFRTVTCLDGLRAVEVFPLVRPDLILLDVMLPGLDGVGVARAIRETSNVPIIMLTAKSDTQDVVAGLEAGADDYVAKPFKVVELLARIRARFRIAAPANGAGVGANGGSETVGANGTPSNRIERGRIVIDRLEHTATKDGCDLALTPMEFQLLFELASNAGEAISRASLLKRVWGYDNAGDTRLVNVHVQRLRAKVETDPENPRIVQTVRGIGYKFVTPELG</sequence>
<dbReference type="PANTHER" id="PTHR48111:SF21">
    <property type="entry name" value="DNA-BINDING DUAL MASTER TRANSCRIPTIONAL REGULATOR RPAA"/>
    <property type="match status" value="1"/>
</dbReference>
<feature type="modified residue" description="4-aspartylphosphate" evidence="7">
    <location>
        <position position="69"/>
    </location>
</feature>
<dbReference type="PROSITE" id="PS51755">
    <property type="entry name" value="OMPR_PHOB"/>
    <property type="match status" value="1"/>
</dbReference>
<dbReference type="SUPFAM" id="SSF46894">
    <property type="entry name" value="C-terminal effector domain of the bipartite response regulators"/>
    <property type="match status" value="1"/>
</dbReference>
<dbReference type="InterPro" id="IPR047671">
    <property type="entry name" value="MtrAB_MtrA"/>
</dbReference>
<dbReference type="Gene3D" id="3.40.50.2300">
    <property type="match status" value="1"/>
</dbReference>
<dbReference type="SMART" id="SM00862">
    <property type="entry name" value="Trans_reg_C"/>
    <property type="match status" value="1"/>
</dbReference>
<dbReference type="InterPro" id="IPR011006">
    <property type="entry name" value="CheY-like_superfamily"/>
</dbReference>
<evidence type="ECO:0000259" key="10">
    <source>
        <dbReference type="PROSITE" id="PS51755"/>
    </source>
</evidence>
<keyword evidence="3" id="KW-0805">Transcription regulation</keyword>
<gene>
    <name evidence="11" type="primary">mtrA</name>
    <name evidence="11" type="ORF">JS533_002160</name>
</gene>
<dbReference type="InterPro" id="IPR036388">
    <property type="entry name" value="WH-like_DNA-bd_sf"/>
</dbReference>
<evidence type="ECO:0000256" key="3">
    <source>
        <dbReference type="ARBA" id="ARBA00023015"/>
    </source>
</evidence>
<dbReference type="CDD" id="cd17626">
    <property type="entry name" value="REC_OmpR_MtrA-like"/>
    <property type="match status" value="1"/>
</dbReference>
<evidence type="ECO:0000256" key="2">
    <source>
        <dbReference type="ARBA" id="ARBA00023012"/>
    </source>
</evidence>
<reference evidence="11 12" key="2">
    <citation type="journal article" date="2021" name="Syst. Appl. Microbiol.">
        <title>Phylogenetic classification of ten novel species belonging to the genus Bifidobacterium comprising B. phasiani sp. nov., B. pongonis sp. nov., B. saguinibicoloris sp. nov., B. colobi sp. nov., B. simiiventris sp. nov., B. santillanense sp. nov., B. miconis sp. nov., B. amazonense sp. nov., B. pluvialisilvae sp. nov., and B. miconisargentati sp. nov.</title>
        <authorList>
            <person name="Lugli G.A."/>
            <person name="Calvete-Torre I."/>
            <person name="Alessandri G."/>
            <person name="Milani C."/>
            <person name="Turroni F."/>
            <person name="Laiolo P."/>
            <person name="Ossiprandi M.C."/>
            <person name="Margolles A."/>
            <person name="Ruiz L."/>
            <person name="Ventura M."/>
        </authorList>
    </citation>
    <scope>NUCLEOTIDE SEQUENCE [LARGE SCALE GENOMIC DNA]</scope>
    <source>
        <strain evidence="11 12">MA1</strain>
    </source>
</reference>
<keyword evidence="4 8" id="KW-0238">DNA-binding</keyword>
<organism evidence="11 12">
    <name type="scientific">Bifidobacterium amazonense</name>
    <dbReference type="NCBI Taxonomy" id="2809027"/>
    <lineage>
        <taxon>Bacteria</taxon>
        <taxon>Bacillati</taxon>
        <taxon>Actinomycetota</taxon>
        <taxon>Actinomycetes</taxon>
        <taxon>Bifidobacteriales</taxon>
        <taxon>Bifidobacteriaceae</taxon>
        <taxon>Bifidobacterium</taxon>
    </lineage>
</organism>
<dbReference type="Gene3D" id="1.10.10.10">
    <property type="entry name" value="Winged helix-like DNA-binding domain superfamily/Winged helix DNA-binding domain"/>
    <property type="match status" value="1"/>
</dbReference>
<evidence type="ECO:0000256" key="5">
    <source>
        <dbReference type="ARBA" id="ARBA00023163"/>
    </source>
</evidence>
<evidence type="ECO:0000256" key="8">
    <source>
        <dbReference type="PROSITE-ProRule" id="PRU01091"/>
    </source>
</evidence>
<evidence type="ECO:0000313" key="11">
    <source>
        <dbReference type="EMBL" id="MCH9275086.1"/>
    </source>
</evidence>